<dbReference type="InterPro" id="IPR025277">
    <property type="entry name" value="Apiosidase-like_cat_dom"/>
</dbReference>
<evidence type="ECO:0000259" key="3">
    <source>
        <dbReference type="Pfam" id="PF18310"/>
    </source>
</evidence>
<feature type="domain" description="DUF5060" evidence="2">
    <location>
        <begin position="3"/>
        <end position="70"/>
    </location>
</feature>
<feature type="domain" description="Apiosidase-like catalytic" evidence="1">
    <location>
        <begin position="115"/>
        <end position="367"/>
    </location>
</feature>
<dbReference type="InterPro" id="IPR032260">
    <property type="entry name" value="DUF5060"/>
</dbReference>
<accession>A0ABR2HEE2</accession>
<evidence type="ECO:0008006" key="6">
    <source>
        <dbReference type="Google" id="ProtNLM"/>
    </source>
</evidence>
<dbReference type="Gene3D" id="2.60.40.3950">
    <property type="match status" value="1"/>
</dbReference>
<evidence type="ECO:0000259" key="1">
    <source>
        <dbReference type="Pfam" id="PF13204"/>
    </source>
</evidence>
<dbReference type="Pfam" id="PF16586">
    <property type="entry name" value="DUF5060"/>
    <property type="match status" value="1"/>
</dbReference>
<dbReference type="Pfam" id="PF18310">
    <property type="entry name" value="DUF5605"/>
    <property type="match status" value="1"/>
</dbReference>
<comment type="caution">
    <text evidence="4">The sequence shown here is derived from an EMBL/GenBank/DDBJ whole genome shotgun (WGS) entry which is preliminary data.</text>
</comment>
<keyword evidence="5" id="KW-1185">Reference proteome</keyword>
<dbReference type="Gene3D" id="2.60.40.10">
    <property type="entry name" value="Immunoglobulins"/>
    <property type="match status" value="1"/>
</dbReference>
<dbReference type="SUPFAM" id="SSF51445">
    <property type="entry name" value="(Trans)glycosidases"/>
    <property type="match status" value="1"/>
</dbReference>
<evidence type="ECO:0000313" key="4">
    <source>
        <dbReference type="EMBL" id="KAK8845795.1"/>
    </source>
</evidence>
<dbReference type="InterPro" id="IPR041239">
    <property type="entry name" value="DUF5605"/>
</dbReference>
<dbReference type="Gene3D" id="3.20.20.80">
    <property type="entry name" value="Glycosidases"/>
    <property type="match status" value="1"/>
</dbReference>
<sequence>MLTCEKWRIFSQTLKGPSTGNPFVDVKLTAVFSGPNERIETEGFYNGNGNYVIRLMPTEEGDWNYITKSNVEELNSKTGSFKVTAPSGNNHGRVLLKNDVFPLGPLNDYHSEKEFHFCYEDKTKYLPFGTTCYAWIYQKPEICEKTLDSLRHAPFNKIRMCIFPKHYTYNTTDPDRYPFDGSREKGFDFTRFNTEFYEDLEHRIQQLDEIGIQADIILFHPYDNWGFSTMTPEQDNFYLKYTVSRLCSFKNIWWSLANEYDLMRAKSIEDWERFARIVNRFDPYGHLRSIHECFSFYDYTKPWITHCSIQRIDIYKTSEATTEWRQLYHKPIVIDECAYEGNINYGWGNIDGEEMTRRFWEGCIRGGYLTHGEVYVDKGDQVWWSHGGTLHGTCTERIAFCRKIFEEAPDDAEPLKLSIENHLANWDVPCFHAGNKYFLYYFGFFQPLFRTYSLPEGHAYEIEIIDTWDMTIKKLPGTFEGDIKIDLPQKKFIAIRMNEVC</sequence>
<evidence type="ECO:0000313" key="5">
    <source>
        <dbReference type="Proteomes" id="UP001470230"/>
    </source>
</evidence>
<dbReference type="PANTHER" id="PTHR37836">
    <property type="entry name" value="LMO1036 PROTEIN"/>
    <property type="match status" value="1"/>
</dbReference>
<dbReference type="Proteomes" id="UP001470230">
    <property type="component" value="Unassembled WGS sequence"/>
</dbReference>
<dbReference type="Pfam" id="PF13204">
    <property type="entry name" value="Apiosidase"/>
    <property type="match status" value="1"/>
</dbReference>
<feature type="domain" description="DUF5605" evidence="3">
    <location>
        <begin position="426"/>
        <end position="497"/>
    </location>
</feature>
<dbReference type="EMBL" id="JAPFFF010000030">
    <property type="protein sequence ID" value="KAK8845795.1"/>
    <property type="molecule type" value="Genomic_DNA"/>
</dbReference>
<dbReference type="InterPro" id="IPR017853">
    <property type="entry name" value="GH"/>
</dbReference>
<name>A0ABR2HEE2_9EUKA</name>
<reference evidence="4 5" key="1">
    <citation type="submission" date="2024-04" db="EMBL/GenBank/DDBJ databases">
        <title>Tritrichomonas musculus Genome.</title>
        <authorList>
            <person name="Alves-Ferreira E."/>
            <person name="Grigg M."/>
            <person name="Lorenzi H."/>
            <person name="Galac M."/>
        </authorList>
    </citation>
    <scope>NUCLEOTIDE SEQUENCE [LARGE SCALE GENOMIC DNA]</scope>
    <source>
        <strain evidence="4 5">EAF2021</strain>
    </source>
</reference>
<protein>
    <recommendedName>
        <fullName evidence="6">DUF5060 domain-containing protein</fullName>
    </recommendedName>
</protein>
<proteinExistence type="predicted"/>
<organism evidence="4 5">
    <name type="scientific">Tritrichomonas musculus</name>
    <dbReference type="NCBI Taxonomy" id="1915356"/>
    <lineage>
        <taxon>Eukaryota</taxon>
        <taxon>Metamonada</taxon>
        <taxon>Parabasalia</taxon>
        <taxon>Tritrichomonadida</taxon>
        <taxon>Tritrichomonadidae</taxon>
        <taxon>Tritrichomonas</taxon>
    </lineage>
</organism>
<dbReference type="InterPro" id="IPR013783">
    <property type="entry name" value="Ig-like_fold"/>
</dbReference>
<gene>
    <name evidence="4" type="ORF">M9Y10_020716</name>
</gene>
<dbReference type="PANTHER" id="PTHR37836:SF2">
    <property type="entry name" value="DUF4038 DOMAIN-CONTAINING PROTEIN"/>
    <property type="match status" value="1"/>
</dbReference>
<evidence type="ECO:0000259" key="2">
    <source>
        <dbReference type="Pfam" id="PF16586"/>
    </source>
</evidence>